<dbReference type="AlphaFoldDB" id="A0A5N1J4R1"/>
<accession>A0A5N1J4R1</accession>
<evidence type="ECO:0000313" key="2">
    <source>
        <dbReference type="Proteomes" id="UP000326570"/>
    </source>
</evidence>
<name>A0A5N1J4R1_9BACT</name>
<keyword evidence="2" id="KW-1185">Reference proteome</keyword>
<gene>
    <name evidence="1" type="ORF">F0P94_02070</name>
</gene>
<proteinExistence type="predicted"/>
<reference evidence="1 2" key="1">
    <citation type="submission" date="2019-09" db="EMBL/GenBank/DDBJ databases">
        <title>Genome sequence of Adhaeribacter sp. M2.</title>
        <authorList>
            <person name="Srinivasan S."/>
        </authorList>
    </citation>
    <scope>NUCLEOTIDE SEQUENCE [LARGE SCALE GENOMIC DNA]</scope>
    <source>
        <strain evidence="1 2">M2</strain>
    </source>
</reference>
<organism evidence="1 2">
    <name type="scientific">Adhaeribacter soli</name>
    <dbReference type="NCBI Taxonomy" id="2607655"/>
    <lineage>
        <taxon>Bacteria</taxon>
        <taxon>Pseudomonadati</taxon>
        <taxon>Bacteroidota</taxon>
        <taxon>Cytophagia</taxon>
        <taxon>Cytophagales</taxon>
        <taxon>Hymenobacteraceae</taxon>
        <taxon>Adhaeribacter</taxon>
    </lineage>
</organism>
<dbReference type="Proteomes" id="UP000326570">
    <property type="component" value="Unassembled WGS sequence"/>
</dbReference>
<comment type="caution">
    <text evidence="1">The sequence shown here is derived from an EMBL/GenBank/DDBJ whole genome shotgun (WGS) entry which is preliminary data.</text>
</comment>
<dbReference type="RefSeq" id="WP_150902034.1">
    <property type="nucleotide sequence ID" value="NZ_VTWT01000001.1"/>
</dbReference>
<dbReference type="EMBL" id="VTWT01000001">
    <property type="protein sequence ID" value="KAA9345891.1"/>
    <property type="molecule type" value="Genomic_DNA"/>
</dbReference>
<sequence>MNKKRYIDYIILKLLEHFPDIADNLKLKSGNNSDIELSSKRGKIKLLIFIVEDENEVTVGFQAGEEQFGWHVHMDMFGAKNIEEMINVAIELVKEIISDQQVIIYTSDFGYFISGTEQQLKELQEEEGVEFYYWSEL</sequence>
<evidence type="ECO:0000313" key="1">
    <source>
        <dbReference type="EMBL" id="KAA9345891.1"/>
    </source>
</evidence>
<protein>
    <submittedName>
        <fullName evidence="1">Uncharacterized protein</fullName>
    </submittedName>
</protein>